<dbReference type="RefSeq" id="WP_186866318.1">
    <property type="nucleotide sequence ID" value="NZ_JACOPH010000002.1"/>
</dbReference>
<feature type="active site" description="Proton donor/acceptor" evidence="6">
    <location>
        <position position="158"/>
    </location>
</feature>
<dbReference type="GO" id="GO:0071555">
    <property type="term" value="P:cell wall organization"/>
    <property type="evidence" value="ECO:0007669"/>
    <property type="project" value="UniProtKB-UniRule"/>
</dbReference>
<name>A0A923RS84_9FIRM</name>
<dbReference type="InterPro" id="IPR005490">
    <property type="entry name" value="LD_TPept_cat_dom"/>
</dbReference>
<keyword evidence="5 6" id="KW-0961">Cell wall biogenesis/degradation</keyword>
<keyword evidence="2" id="KW-0808">Transferase</keyword>
<dbReference type="GO" id="GO:0009252">
    <property type="term" value="P:peptidoglycan biosynthetic process"/>
    <property type="evidence" value="ECO:0007669"/>
    <property type="project" value="UniProtKB-KW"/>
</dbReference>
<dbReference type="PROSITE" id="PS52029">
    <property type="entry name" value="LD_TPASE"/>
    <property type="match status" value="1"/>
</dbReference>
<comment type="pathway">
    <text evidence="1 6">Cell wall biogenesis; peptidoglycan biosynthesis.</text>
</comment>
<evidence type="ECO:0000313" key="9">
    <source>
        <dbReference type="EMBL" id="MBC5713362.1"/>
    </source>
</evidence>
<sequence>MKENKIKDTKESGQSATETPDEKTKRLRAEAISAPSVSVDEVTDLHIEIHKKQHALQLWNEEKLIAEYPVGLAKNPTGAKEKEGDNKNPEGSYYICNKNSRSQYHLALGISYPNIEDANRGYEEGLINESEKNSLVYANEHGKKPDWYTALGGEIMIHGQKGEQGSESDWTRGCFAVDNEIMDFIWDYVEVGTPVLITAD</sequence>
<dbReference type="GO" id="GO:0008360">
    <property type="term" value="P:regulation of cell shape"/>
    <property type="evidence" value="ECO:0007669"/>
    <property type="project" value="UniProtKB-UniRule"/>
</dbReference>
<evidence type="ECO:0000256" key="5">
    <source>
        <dbReference type="ARBA" id="ARBA00023316"/>
    </source>
</evidence>
<evidence type="ECO:0000256" key="2">
    <source>
        <dbReference type="ARBA" id="ARBA00022679"/>
    </source>
</evidence>
<accession>A0A923RS84</accession>
<evidence type="ECO:0000256" key="1">
    <source>
        <dbReference type="ARBA" id="ARBA00004752"/>
    </source>
</evidence>
<keyword evidence="10" id="KW-1185">Reference proteome</keyword>
<dbReference type="CDD" id="cd16913">
    <property type="entry name" value="YkuD_like"/>
    <property type="match status" value="1"/>
</dbReference>
<dbReference type="InterPro" id="IPR038063">
    <property type="entry name" value="Transpep_catalytic_dom"/>
</dbReference>
<dbReference type="GO" id="GO:0016740">
    <property type="term" value="F:transferase activity"/>
    <property type="evidence" value="ECO:0007669"/>
    <property type="project" value="UniProtKB-KW"/>
</dbReference>
<dbReference type="PANTHER" id="PTHR36699:SF1">
    <property type="entry name" value="L,D-TRANSPEPTIDASE YAFK-RELATED"/>
    <property type="match status" value="1"/>
</dbReference>
<dbReference type="SUPFAM" id="SSF141523">
    <property type="entry name" value="L,D-transpeptidase catalytic domain-like"/>
    <property type="match status" value="1"/>
</dbReference>
<evidence type="ECO:0000256" key="7">
    <source>
        <dbReference type="SAM" id="MobiDB-lite"/>
    </source>
</evidence>
<evidence type="ECO:0000256" key="3">
    <source>
        <dbReference type="ARBA" id="ARBA00022960"/>
    </source>
</evidence>
<keyword evidence="3 6" id="KW-0133">Cell shape</keyword>
<dbReference type="Pfam" id="PF03734">
    <property type="entry name" value="YkuD"/>
    <property type="match status" value="1"/>
</dbReference>
<feature type="compositionally biased region" description="Basic and acidic residues" evidence="7">
    <location>
        <begin position="1"/>
        <end position="11"/>
    </location>
</feature>
<dbReference type="Gene3D" id="2.40.440.10">
    <property type="entry name" value="L,D-transpeptidase catalytic domain-like"/>
    <property type="match status" value="1"/>
</dbReference>
<proteinExistence type="predicted"/>
<dbReference type="Proteomes" id="UP000606720">
    <property type="component" value="Unassembled WGS sequence"/>
</dbReference>
<dbReference type="PANTHER" id="PTHR36699">
    <property type="entry name" value="LD-TRANSPEPTIDASE"/>
    <property type="match status" value="1"/>
</dbReference>
<feature type="compositionally biased region" description="Basic and acidic residues" evidence="7">
    <location>
        <begin position="20"/>
        <end position="29"/>
    </location>
</feature>
<evidence type="ECO:0000256" key="6">
    <source>
        <dbReference type="PROSITE-ProRule" id="PRU01373"/>
    </source>
</evidence>
<evidence type="ECO:0000313" key="10">
    <source>
        <dbReference type="Proteomes" id="UP000606720"/>
    </source>
</evidence>
<organism evidence="9 10">
    <name type="scientific">Roseburia zhanii</name>
    <dbReference type="NCBI Taxonomy" id="2763064"/>
    <lineage>
        <taxon>Bacteria</taxon>
        <taxon>Bacillati</taxon>
        <taxon>Bacillota</taxon>
        <taxon>Clostridia</taxon>
        <taxon>Lachnospirales</taxon>
        <taxon>Lachnospiraceae</taxon>
        <taxon>Roseburia</taxon>
    </lineage>
</organism>
<dbReference type="EMBL" id="JACOPH010000002">
    <property type="protein sequence ID" value="MBC5713362.1"/>
    <property type="molecule type" value="Genomic_DNA"/>
</dbReference>
<evidence type="ECO:0000256" key="4">
    <source>
        <dbReference type="ARBA" id="ARBA00022984"/>
    </source>
</evidence>
<keyword evidence="4 6" id="KW-0573">Peptidoglycan synthesis</keyword>
<feature type="region of interest" description="Disordered" evidence="7">
    <location>
        <begin position="1"/>
        <end position="32"/>
    </location>
</feature>
<dbReference type="AlphaFoldDB" id="A0A923RS84"/>
<feature type="domain" description="L,D-TPase catalytic" evidence="8">
    <location>
        <begin position="45"/>
        <end position="198"/>
    </location>
</feature>
<protein>
    <submittedName>
        <fullName evidence="9">L,D-transpeptidase family protein</fullName>
    </submittedName>
</protein>
<gene>
    <name evidence="9" type="ORF">H8S17_03895</name>
</gene>
<evidence type="ECO:0000259" key="8">
    <source>
        <dbReference type="PROSITE" id="PS52029"/>
    </source>
</evidence>
<feature type="active site" description="Nucleophile" evidence="6">
    <location>
        <position position="174"/>
    </location>
</feature>
<comment type="caution">
    <text evidence="9">The sequence shown here is derived from an EMBL/GenBank/DDBJ whole genome shotgun (WGS) entry which is preliminary data.</text>
</comment>
<reference evidence="9" key="1">
    <citation type="submission" date="2020-08" db="EMBL/GenBank/DDBJ databases">
        <title>Genome public.</title>
        <authorList>
            <person name="Liu C."/>
            <person name="Sun Q."/>
        </authorList>
    </citation>
    <scope>NUCLEOTIDE SEQUENCE</scope>
    <source>
        <strain evidence="9">BX1005</strain>
    </source>
</reference>